<reference evidence="3" key="1">
    <citation type="submission" date="2019-11" db="EMBL/GenBank/DDBJ databases">
        <title>Genome sequence of Heliorestis convoluta strain HH, an alkaliphilic and minimalistic phototrophic bacterium from a soda lake in Egypt.</title>
        <authorList>
            <person name="Dewey E.D."/>
            <person name="Stokes L.M."/>
            <person name="Burchell B.M."/>
            <person name="Shaffer K.N."/>
            <person name="Huntington A.M."/>
            <person name="Baker J.M."/>
            <person name="Nadendla S."/>
            <person name="Giglio M.G."/>
            <person name="Touchman J.W."/>
            <person name="Blankenship R.E."/>
            <person name="Madigan M.T."/>
            <person name="Sattley W.M."/>
        </authorList>
    </citation>
    <scope>NUCLEOTIDE SEQUENCE [LARGE SCALE GENOMIC DNA]</scope>
    <source>
        <strain evidence="3">HH</strain>
    </source>
</reference>
<dbReference type="EMBL" id="CP045875">
    <property type="protein sequence ID" value="QGG48863.1"/>
    <property type="molecule type" value="Genomic_DNA"/>
</dbReference>
<proteinExistence type="predicted"/>
<dbReference type="InterPro" id="IPR027417">
    <property type="entry name" value="P-loop_NTPase"/>
</dbReference>
<dbReference type="EC" id="6.3.1.-" evidence="2"/>
<dbReference type="Proteomes" id="UP000366051">
    <property type="component" value="Chromosome"/>
</dbReference>
<evidence type="ECO:0000313" key="3">
    <source>
        <dbReference type="Proteomes" id="UP000366051"/>
    </source>
</evidence>
<accession>A0A5Q2N4K9</accession>
<dbReference type="OrthoDB" id="9802530at2"/>
<dbReference type="RefSeq" id="WP_153725949.1">
    <property type="nucleotide sequence ID" value="NZ_CP045875.1"/>
</dbReference>
<keyword evidence="3" id="KW-1185">Reference proteome</keyword>
<feature type="region of interest" description="Disordered" evidence="1">
    <location>
        <begin position="1"/>
        <end position="23"/>
    </location>
</feature>
<dbReference type="AlphaFoldDB" id="A0A5Q2N4K9"/>
<evidence type="ECO:0000256" key="1">
    <source>
        <dbReference type="SAM" id="MobiDB-lite"/>
    </source>
</evidence>
<dbReference type="GO" id="GO:0016874">
    <property type="term" value="F:ligase activity"/>
    <property type="evidence" value="ECO:0007669"/>
    <property type="project" value="UniProtKB-KW"/>
</dbReference>
<protein>
    <submittedName>
        <fullName evidence="2">AAA family ATPase</fullName>
        <ecNumber evidence="2">6.3.1.-</ecNumber>
    </submittedName>
</protein>
<dbReference type="Pfam" id="PF13481">
    <property type="entry name" value="AAA_25"/>
    <property type="match status" value="1"/>
</dbReference>
<organism evidence="2 3">
    <name type="scientific">Heliorestis convoluta</name>
    <dbReference type="NCBI Taxonomy" id="356322"/>
    <lineage>
        <taxon>Bacteria</taxon>
        <taxon>Bacillati</taxon>
        <taxon>Bacillota</taxon>
        <taxon>Clostridia</taxon>
        <taxon>Eubacteriales</taxon>
        <taxon>Heliobacteriaceae</taxon>
        <taxon>Heliorestis</taxon>
    </lineage>
</organism>
<dbReference type="SUPFAM" id="SSF52540">
    <property type="entry name" value="P-loop containing nucleoside triphosphate hydrolases"/>
    <property type="match status" value="1"/>
</dbReference>
<dbReference type="Gene3D" id="3.40.50.300">
    <property type="entry name" value="P-loop containing nucleotide triphosphate hydrolases"/>
    <property type="match status" value="1"/>
</dbReference>
<keyword evidence="2" id="KW-0436">Ligase</keyword>
<feature type="compositionally biased region" description="Polar residues" evidence="1">
    <location>
        <begin position="1"/>
        <end position="12"/>
    </location>
</feature>
<name>A0A5Q2N4K9_9FIRM</name>
<sequence length="359" mass="40093">MLFQKNNATNHPVRQEVLSEPTSSVKPLSLSRNELMVLSMAEVAIEEVQWLWKPYIPLGKITILEGDPSEGKTWLALDLAARVSNGQQHTYPQLQLTEPANVLLATAEDGLGDTIRPRLERLQADCHNIHSVVGMKIGSIKKAFSFQNLNLLEEKLDFYRPKLVIIDPLQAFLGPGIDMHRANETRPILSNLSTMAETYQTAVLVIRHLAKATGNKAIYRGMGSIDFTGAARSVLAVGKLPEPSEERVMLHLKSNLAEKGKGQAFMIAEEGLVWTGERDVDADEIMNQIPQKDGALKDVEAFLRTELSEGPKEAKEVQEKAQAHGFTTYQLRKVREKLKVKSYKPSGEEKNACWYWALP</sequence>
<evidence type="ECO:0000313" key="2">
    <source>
        <dbReference type="EMBL" id="QGG48863.1"/>
    </source>
</evidence>
<gene>
    <name evidence="2" type="ORF">FTV88_2774</name>
</gene>
<dbReference type="KEGG" id="hcv:FTV88_2774"/>